<dbReference type="AlphaFoldDB" id="A0A4V6T586"/>
<dbReference type="GO" id="GO:0046872">
    <property type="term" value="F:metal ion binding"/>
    <property type="evidence" value="ECO:0007669"/>
    <property type="project" value="UniProtKB-UniRule"/>
</dbReference>
<keyword evidence="1" id="KW-0479">Metal-binding</keyword>
<reference evidence="3 5" key="1">
    <citation type="journal article" date="2019" name="Nat. Ecol. Evol.">
        <title>Megaphylogeny resolves global patterns of mushroom evolution.</title>
        <authorList>
            <person name="Varga T."/>
            <person name="Krizsan K."/>
            <person name="Foldi C."/>
            <person name="Dima B."/>
            <person name="Sanchez-Garcia M."/>
            <person name="Sanchez-Ramirez S."/>
            <person name="Szollosi G.J."/>
            <person name="Szarkandi J.G."/>
            <person name="Papp V."/>
            <person name="Albert L."/>
            <person name="Andreopoulos W."/>
            <person name="Angelini C."/>
            <person name="Antonin V."/>
            <person name="Barry K.W."/>
            <person name="Bougher N.L."/>
            <person name="Buchanan P."/>
            <person name="Buyck B."/>
            <person name="Bense V."/>
            <person name="Catcheside P."/>
            <person name="Chovatia M."/>
            <person name="Cooper J."/>
            <person name="Damon W."/>
            <person name="Desjardin D."/>
            <person name="Finy P."/>
            <person name="Geml J."/>
            <person name="Haridas S."/>
            <person name="Hughes K."/>
            <person name="Justo A."/>
            <person name="Karasinski D."/>
            <person name="Kautmanova I."/>
            <person name="Kiss B."/>
            <person name="Kocsube S."/>
            <person name="Kotiranta H."/>
            <person name="LaButti K.M."/>
            <person name="Lechner B.E."/>
            <person name="Liimatainen K."/>
            <person name="Lipzen A."/>
            <person name="Lukacs Z."/>
            <person name="Mihaltcheva S."/>
            <person name="Morgado L.N."/>
            <person name="Niskanen T."/>
            <person name="Noordeloos M.E."/>
            <person name="Ohm R.A."/>
            <person name="Ortiz-Santana B."/>
            <person name="Ovrebo C."/>
            <person name="Racz N."/>
            <person name="Riley R."/>
            <person name="Savchenko A."/>
            <person name="Shiryaev A."/>
            <person name="Soop K."/>
            <person name="Spirin V."/>
            <person name="Szebenyi C."/>
            <person name="Tomsovsky M."/>
            <person name="Tulloss R.E."/>
            <person name="Uehling J."/>
            <person name="Grigoriev I.V."/>
            <person name="Vagvolgyi C."/>
            <person name="Papp T."/>
            <person name="Martin F.M."/>
            <person name="Miettinen O."/>
            <person name="Hibbett D.S."/>
            <person name="Nagy L.G."/>
        </authorList>
    </citation>
    <scope>NUCLEOTIDE SEQUENCE [LARGE SCALE GENOMIC DNA]</scope>
    <source>
        <strain evidence="3 5">CBS 962.96</strain>
    </source>
</reference>
<evidence type="ECO:0000313" key="5">
    <source>
        <dbReference type="Proteomes" id="UP000297245"/>
    </source>
</evidence>
<feature type="domain" description="PPM-type phosphatase" evidence="2">
    <location>
        <begin position="90"/>
        <end position="378"/>
    </location>
</feature>
<keyword evidence="1" id="KW-0378">Hydrolase</keyword>
<dbReference type="InterPro" id="IPR039123">
    <property type="entry name" value="PPTC7"/>
</dbReference>
<keyword evidence="1" id="KW-0904">Protein phosphatase</keyword>
<evidence type="ECO:0000313" key="4">
    <source>
        <dbReference type="EMBL" id="THU91167.1"/>
    </source>
</evidence>
<comment type="catalytic activity">
    <reaction evidence="1">
        <text>O-phospho-L-seryl-[protein] + H2O = L-seryl-[protein] + phosphate</text>
        <dbReference type="Rhea" id="RHEA:20629"/>
        <dbReference type="Rhea" id="RHEA-COMP:9863"/>
        <dbReference type="Rhea" id="RHEA-COMP:11604"/>
        <dbReference type="ChEBI" id="CHEBI:15377"/>
        <dbReference type="ChEBI" id="CHEBI:29999"/>
        <dbReference type="ChEBI" id="CHEBI:43474"/>
        <dbReference type="ChEBI" id="CHEBI:83421"/>
        <dbReference type="EC" id="3.1.3.16"/>
    </reaction>
</comment>
<dbReference type="EMBL" id="ML179314">
    <property type="protein sequence ID" value="THU91167.1"/>
    <property type="molecule type" value="Genomic_DNA"/>
</dbReference>
<dbReference type="OrthoDB" id="60843at2759"/>
<dbReference type="InterPro" id="IPR001932">
    <property type="entry name" value="PPM-type_phosphatase-like_dom"/>
</dbReference>
<evidence type="ECO:0000259" key="2">
    <source>
        <dbReference type="PROSITE" id="PS51746"/>
    </source>
</evidence>
<dbReference type="EMBL" id="ML179364">
    <property type="protein sequence ID" value="THU89505.1"/>
    <property type="molecule type" value="Genomic_DNA"/>
</dbReference>
<keyword evidence="5" id="KW-1185">Reference proteome</keyword>
<gene>
    <name evidence="4" type="ORF">K435DRAFT_780890</name>
    <name evidence="3" type="ORF">K435DRAFT_781551</name>
</gene>
<dbReference type="SMART" id="SM00332">
    <property type="entry name" value="PP2Cc"/>
    <property type="match status" value="1"/>
</dbReference>
<evidence type="ECO:0000313" key="3">
    <source>
        <dbReference type="EMBL" id="THU89505.1"/>
    </source>
</evidence>
<dbReference type="EC" id="3.1.3.16" evidence="1"/>
<dbReference type="PANTHER" id="PTHR12320:SF1">
    <property type="entry name" value="PROTEIN PHOSPHATASE PTC7 HOMOLOG"/>
    <property type="match status" value="1"/>
</dbReference>
<dbReference type="SMART" id="SM00331">
    <property type="entry name" value="PP2C_SIG"/>
    <property type="match status" value="1"/>
</dbReference>
<keyword evidence="1" id="KW-0460">Magnesium</keyword>
<comment type="cofactor">
    <cofactor evidence="1">
        <name>Mg(2+)</name>
        <dbReference type="ChEBI" id="CHEBI:18420"/>
    </cofactor>
</comment>
<comment type="cofactor">
    <cofactor evidence="1">
        <name>Mn(2+)</name>
        <dbReference type="ChEBI" id="CHEBI:29035"/>
    </cofactor>
</comment>
<accession>A0A4V6T586</accession>
<dbReference type="GO" id="GO:0004722">
    <property type="term" value="F:protein serine/threonine phosphatase activity"/>
    <property type="evidence" value="ECO:0007669"/>
    <property type="project" value="UniProtKB-EC"/>
</dbReference>
<dbReference type="Gene3D" id="3.60.40.10">
    <property type="entry name" value="PPM-type phosphatase domain"/>
    <property type="match status" value="1"/>
</dbReference>
<comment type="similarity">
    <text evidence="1">Belongs to the PP2C family.</text>
</comment>
<organism evidence="3 5">
    <name type="scientific">Dendrothele bispora (strain CBS 962.96)</name>
    <dbReference type="NCBI Taxonomy" id="1314807"/>
    <lineage>
        <taxon>Eukaryota</taxon>
        <taxon>Fungi</taxon>
        <taxon>Dikarya</taxon>
        <taxon>Basidiomycota</taxon>
        <taxon>Agaricomycotina</taxon>
        <taxon>Agaricomycetes</taxon>
        <taxon>Agaricomycetidae</taxon>
        <taxon>Agaricales</taxon>
        <taxon>Agaricales incertae sedis</taxon>
        <taxon>Dendrothele</taxon>
    </lineage>
</organism>
<keyword evidence="1" id="KW-0464">Manganese</keyword>
<protein>
    <recommendedName>
        <fullName evidence="1">Protein phosphatase</fullName>
        <ecNumber evidence="1">3.1.3.16</ecNumber>
    </recommendedName>
</protein>
<dbReference type="PANTHER" id="PTHR12320">
    <property type="entry name" value="PROTEIN PHOSPHATASE 2C"/>
    <property type="match status" value="1"/>
</dbReference>
<name>A0A4V6T586_DENBC</name>
<dbReference type="InterPro" id="IPR036457">
    <property type="entry name" value="PPM-type-like_dom_sf"/>
</dbReference>
<dbReference type="PROSITE" id="PS51746">
    <property type="entry name" value="PPM_2"/>
    <property type="match status" value="1"/>
</dbReference>
<dbReference type="SUPFAM" id="SSF81606">
    <property type="entry name" value="PP2C-like"/>
    <property type="match status" value="1"/>
</dbReference>
<evidence type="ECO:0000256" key="1">
    <source>
        <dbReference type="RuleBase" id="RU366020"/>
    </source>
</evidence>
<proteinExistence type="inferred from homology"/>
<sequence>MARLIARRSKRFHHQCTNLLTVPGHVPTRPPNTQLTRSRALSTSAFSSAPNHHYRFHVATSWAGKPDNAGDRGMIKVPFPSESVIGRWRDHMLARDISSRNNKMRLAKDAGEDFFFVQEMRNASGVAFGVADGVGGWVESGVDPSLFSQTLMYHAHRYSRAAWAGEPEIDPTMDYEEREQVEGWELTPYSCLDLAYGGVVRERRVQAGSSTACMLSLNASSGLLRAANLGDSGFSIIRSSNVIHKQPSQTHFFNCPKQLTKLPAGSGRKFSRACVDSPSEADTYSTKLRDGDIVVVYTDGFSDNVFSSEMLTICSLVARQGGTEDQQVQNMADRLVEYARLCMMDTRKVSPFEREAAREGMFFRGGKIDDVTLIVALVREIS</sequence>
<dbReference type="Proteomes" id="UP000297245">
    <property type="component" value="Unassembled WGS sequence"/>
</dbReference>
<comment type="catalytic activity">
    <reaction evidence="1">
        <text>O-phospho-L-threonyl-[protein] + H2O = L-threonyl-[protein] + phosphate</text>
        <dbReference type="Rhea" id="RHEA:47004"/>
        <dbReference type="Rhea" id="RHEA-COMP:11060"/>
        <dbReference type="Rhea" id="RHEA-COMP:11605"/>
        <dbReference type="ChEBI" id="CHEBI:15377"/>
        <dbReference type="ChEBI" id="CHEBI:30013"/>
        <dbReference type="ChEBI" id="CHEBI:43474"/>
        <dbReference type="ChEBI" id="CHEBI:61977"/>
        <dbReference type="EC" id="3.1.3.16"/>
    </reaction>
</comment>